<keyword evidence="1" id="KW-1133">Transmembrane helix</keyword>
<keyword evidence="1" id="KW-0812">Transmembrane</keyword>
<keyword evidence="3" id="KW-1185">Reference proteome</keyword>
<feature type="transmembrane region" description="Helical" evidence="1">
    <location>
        <begin position="184"/>
        <end position="203"/>
    </location>
</feature>
<sequence>MPILDRPLRNSKFTLDSSGVAGFFGGEEAISAMATVHLFKGRQWLGWYNSPGSYTIAKRFGQLAASRFWDGLFPGPNETPEISFGLDGRPGPKYIASLSGTEMQTGHLGYLTMEKAKEVKGLMQIEGRETAPSNVALLELKDVKYDDKVPQRDLGNALVALIPVLISFAACIMCAIVADWFSCSMILLGIVSNGVACLVIGSGELSLDTVKKPAPGAPPGDGMLIGDDTVIVVRGAEKDVNAITKGKFVLTIGGGPTYDRIGLCSLLLLVQFMLQLLLIPQGSLFGQIMFLGTLGVSWVYNSYLSSLEKERIQAKVLFKKLGKPDMRKFRLGTRTTMTVFACLLVCDGMESPYGGIDPEKILRNFIPNNTQVWRRWRTKVIQQMKEEKSSPTSLIHLEVDQDDRSHLEGGDIQLLTTLLNDAKFAFVGYHKHFVSP</sequence>
<reference evidence="2" key="1">
    <citation type="submission" date="2019-10" db="EMBL/GenBank/DDBJ databases">
        <authorList>
            <consortium name="DOE Joint Genome Institute"/>
            <person name="Kuo A."/>
            <person name="Miyauchi S."/>
            <person name="Kiss E."/>
            <person name="Drula E."/>
            <person name="Kohler A."/>
            <person name="Sanchez-Garcia M."/>
            <person name="Andreopoulos B."/>
            <person name="Barry K.W."/>
            <person name="Bonito G."/>
            <person name="Buee M."/>
            <person name="Carver A."/>
            <person name="Chen C."/>
            <person name="Cichocki N."/>
            <person name="Clum A."/>
            <person name="Culley D."/>
            <person name="Crous P.W."/>
            <person name="Fauchery L."/>
            <person name="Girlanda M."/>
            <person name="Hayes R."/>
            <person name="Keri Z."/>
            <person name="LaButti K."/>
            <person name="Lipzen A."/>
            <person name="Lombard V."/>
            <person name="Magnuson J."/>
            <person name="Maillard F."/>
            <person name="Morin E."/>
            <person name="Murat C."/>
            <person name="Nolan M."/>
            <person name="Ohm R."/>
            <person name="Pangilinan J."/>
            <person name="Pereira M."/>
            <person name="Perotto S."/>
            <person name="Peter M."/>
            <person name="Riley R."/>
            <person name="Sitrit Y."/>
            <person name="Stielow B."/>
            <person name="Szollosi G."/>
            <person name="Zifcakova L."/>
            <person name="Stursova M."/>
            <person name="Spatafora J.W."/>
            <person name="Tedersoo L."/>
            <person name="Vaario L.-M."/>
            <person name="Yamada A."/>
            <person name="Yan M."/>
            <person name="Wang P."/>
            <person name="Xu J."/>
            <person name="Bruns T."/>
            <person name="Baldrian P."/>
            <person name="Vilgalys R."/>
            <person name="Henrissat B."/>
            <person name="Grigoriev I.V."/>
            <person name="Hibbett D."/>
            <person name="Nagy L.G."/>
            <person name="Martin F.M."/>
        </authorList>
    </citation>
    <scope>NUCLEOTIDE SEQUENCE</scope>
    <source>
        <strain evidence="2">BED1</strain>
    </source>
</reference>
<dbReference type="Proteomes" id="UP001194468">
    <property type="component" value="Unassembled WGS sequence"/>
</dbReference>
<evidence type="ECO:0000256" key="1">
    <source>
        <dbReference type="SAM" id="Phobius"/>
    </source>
</evidence>
<comment type="caution">
    <text evidence="2">The sequence shown here is derived from an EMBL/GenBank/DDBJ whole genome shotgun (WGS) entry which is preliminary data.</text>
</comment>
<evidence type="ECO:0000313" key="3">
    <source>
        <dbReference type="Proteomes" id="UP001194468"/>
    </source>
</evidence>
<feature type="transmembrane region" description="Helical" evidence="1">
    <location>
        <begin position="284"/>
        <end position="303"/>
    </location>
</feature>
<feature type="transmembrane region" description="Helical" evidence="1">
    <location>
        <begin position="154"/>
        <end position="178"/>
    </location>
</feature>
<keyword evidence="1" id="KW-0472">Membrane</keyword>
<name>A0AAD4GCR7_BOLED</name>
<organism evidence="2 3">
    <name type="scientific">Boletus edulis BED1</name>
    <dbReference type="NCBI Taxonomy" id="1328754"/>
    <lineage>
        <taxon>Eukaryota</taxon>
        <taxon>Fungi</taxon>
        <taxon>Dikarya</taxon>
        <taxon>Basidiomycota</taxon>
        <taxon>Agaricomycotina</taxon>
        <taxon>Agaricomycetes</taxon>
        <taxon>Agaricomycetidae</taxon>
        <taxon>Boletales</taxon>
        <taxon>Boletineae</taxon>
        <taxon>Boletaceae</taxon>
        <taxon>Boletoideae</taxon>
        <taxon>Boletus</taxon>
    </lineage>
</organism>
<proteinExistence type="predicted"/>
<accession>A0AAD4GCR7</accession>
<feature type="transmembrane region" description="Helical" evidence="1">
    <location>
        <begin position="261"/>
        <end position="278"/>
    </location>
</feature>
<dbReference type="AlphaFoldDB" id="A0AAD4GCR7"/>
<reference evidence="2" key="2">
    <citation type="journal article" date="2020" name="Nat. Commun.">
        <title>Large-scale genome sequencing of mycorrhizal fungi provides insights into the early evolution of symbiotic traits.</title>
        <authorList>
            <person name="Miyauchi S."/>
            <person name="Kiss E."/>
            <person name="Kuo A."/>
            <person name="Drula E."/>
            <person name="Kohler A."/>
            <person name="Sanchez-Garcia M."/>
            <person name="Morin E."/>
            <person name="Andreopoulos B."/>
            <person name="Barry K.W."/>
            <person name="Bonito G."/>
            <person name="Buee M."/>
            <person name="Carver A."/>
            <person name="Chen C."/>
            <person name="Cichocki N."/>
            <person name="Clum A."/>
            <person name="Culley D."/>
            <person name="Crous P.W."/>
            <person name="Fauchery L."/>
            <person name="Girlanda M."/>
            <person name="Hayes R.D."/>
            <person name="Keri Z."/>
            <person name="LaButti K."/>
            <person name="Lipzen A."/>
            <person name="Lombard V."/>
            <person name="Magnuson J."/>
            <person name="Maillard F."/>
            <person name="Murat C."/>
            <person name="Nolan M."/>
            <person name="Ohm R.A."/>
            <person name="Pangilinan J."/>
            <person name="Pereira M.F."/>
            <person name="Perotto S."/>
            <person name="Peter M."/>
            <person name="Pfister S."/>
            <person name="Riley R."/>
            <person name="Sitrit Y."/>
            <person name="Stielow J.B."/>
            <person name="Szollosi G."/>
            <person name="Zifcakova L."/>
            <person name="Stursova M."/>
            <person name="Spatafora J.W."/>
            <person name="Tedersoo L."/>
            <person name="Vaario L.M."/>
            <person name="Yamada A."/>
            <person name="Yan M."/>
            <person name="Wang P."/>
            <person name="Xu J."/>
            <person name="Bruns T."/>
            <person name="Baldrian P."/>
            <person name="Vilgalys R."/>
            <person name="Dunand C."/>
            <person name="Henrissat B."/>
            <person name="Grigoriev I.V."/>
            <person name="Hibbett D."/>
            <person name="Nagy L.G."/>
            <person name="Martin F.M."/>
        </authorList>
    </citation>
    <scope>NUCLEOTIDE SEQUENCE</scope>
    <source>
        <strain evidence="2">BED1</strain>
    </source>
</reference>
<gene>
    <name evidence="2" type="ORF">L210DRAFT_3547324</name>
</gene>
<protein>
    <submittedName>
        <fullName evidence="2">Uncharacterized protein</fullName>
    </submittedName>
</protein>
<evidence type="ECO:0000313" key="2">
    <source>
        <dbReference type="EMBL" id="KAF8437263.1"/>
    </source>
</evidence>
<dbReference type="EMBL" id="WHUW01000019">
    <property type="protein sequence ID" value="KAF8437263.1"/>
    <property type="molecule type" value="Genomic_DNA"/>
</dbReference>